<dbReference type="AlphaFoldDB" id="A0A6P5P0Y8"/>
<keyword evidence="1" id="KW-1185">Reference proteome</keyword>
<name>A0A6P5P0Y8_MUSCR</name>
<dbReference type="RefSeq" id="XP_021009737.1">
    <property type="nucleotide sequence ID" value="XM_021154078.1"/>
</dbReference>
<dbReference type="Pfam" id="PF00022">
    <property type="entry name" value="Actin"/>
    <property type="match status" value="1"/>
</dbReference>
<reference evidence="2" key="1">
    <citation type="submission" date="2025-08" db="UniProtKB">
        <authorList>
            <consortium name="RefSeq"/>
        </authorList>
    </citation>
    <scope>IDENTIFICATION</scope>
</reference>
<protein>
    <submittedName>
        <fullName evidence="2">Actin, alpha skeletal muscle-like</fullName>
    </submittedName>
</protein>
<accession>A0A6P5P0Y8</accession>
<sequence length="106" mass="12096">MESCVIHETTFNYIMKCEVDTFKKLYVITVLSGATTMYQGTADRVEKEISTLGPSTMRIKIIPHPEHNYSVWIGGSILASLPTLQHMCNMQEYEKSDPSIIHHKCF</sequence>
<dbReference type="GeneID" id="110287467"/>
<organism evidence="1 2">
    <name type="scientific">Mus caroli</name>
    <name type="common">Ryukyu mouse</name>
    <name type="synonym">Ricefield mouse</name>
    <dbReference type="NCBI Taxonomy" id="10089"/>
    <lineage>
        <taxon>Eukaryota</taxon>
        <taxon>Metazoa</taxon>
        <taxon>Chordata</taxon>
        <taxon>Craniata</taxon>
        <taxon>Vertebrata</taxon>
        <taxon>Euteleostomi</taxon>
        <taxon>Mammalia</taxon>
        <taxon>Eutheria</taxon>
        <taxon>Euarchontoglires</taxon>
        <taxon>Glires</taxon>
        <taxon>Rodentia</taxon>
        <taxon>Myomorpha</taxon>
        <taxon>Muroidea</taxon>
        <taxon>Muridae</taxon>
        <taxon>Murinae</taxon>
        <taxon>Mus</taxon>
        <taxon>Mus</taxon>
    </lineage>
</organism>
<proteinExistence type="predicted"/>
<evidence type="ECO:0000313" key="1">
    <source>
        <dbReference type="Proteomes" id="UP000515126"/>
    </source>
</evidence>
<dbReference type="Gene3D" id="3.30.420.40">
    <property type="match status" value="2"/>
</dbReference>
<dbReference type="PANTHER" id="PTHR11937">
    <property type="entry name" value="ACTIN"/>
    <property type="match status" value="1"/>
</dbReference>
<dbReference type="KEGG" id="mcal:110287467"/>
<dbReference type="SUPFAM" id="SSF53067">
    <property type="entry name" value="Actin-like ATPase domain"/>
    <property type="match status" value="1"/>
</dbReference>
<evidence type="ECO:0000313" key="2">
    <source>
        <dbReference type="RefSeq" id="XP_021009737.1"/>
    </source>
</evidence>
<dbReference type="InterPro" id="IPR043129">
    <property type="entry name" value="ATPase_NBD"/>
</dbReference>
<dbReference type="InterPro" id="IPR004000">
    <property type="entry name" value="Actin"/>
</dbReference>
<dbReference type="Proteomes" id="UP000515126">
    <property type="component" value="Chromosome X"/>
</dbReference>
<gene>
    <name evidence="2" type="primary">LOC110287467</name>
</gene>